<dbReference type="Proteomes" id="UP001432322">
    <property type="component" value="Unassembled WGS sequence"/>
</dbReference>
<dbReference type="EMBL" id="BTSY01000004">
    <property type="protein sequence ID" value="GMT24244.1"/>
    <property type="molecule type" value="Genomic_DNA"/>
</dbReference>
<sequence>MRDATAKQSRGYAFVNFATCAVVEQASIDHTISMENGLIVCALLGFVVFLHYRLSHSVGYEVSGQKHRSERRSSLSLRRDFRGTEVSFRRCFHYGRSEQAQIELFIIDKNCVLFERGDSDSR</sequence>
<protein>
    <recommendedName>
        <fullName evidence="3">RRM domain-containing protein</fullName>
    </recommendedName>
</protein>
<name>A0AAV5VXB3_9BILA</name>
<evidence type="ECO:0000313" key="2">
    <source>
        <dbReference type="Proteomes" id="UP001432322"/>
    </source>
</evidence>
<comment type="caution">
    <text evidence="1">The sequence shown here is derived from an EMBL/GenBank/DDBJ whole genome shotgun (WGS) entry which is preliminary data.</text>
</comment>
<keyword evidence="2" id="KW-1185">Reference proteome</keyword>
<evidence type="ECO:0008006" key="3">
    <source>
        <dbReference type="Google" id="ProtNLM"/>
    </source>
</evidence>
<organism evidence="1 2">
    <name type="scientific">Pristionchus fissidentatus</name>
    <dbReference type="NCBI Taxonomy" id="1538716"/>
    <lineage>
        <taxon>Eukaryota</taxon>
        <taxon>Metazoa</taxon>
        <taxon>Ecdysozoa</taxon>
        <taxon>Nematoda</taxon>
        <taxon>Chromadorea</taxon>
        <taxon>Rhabditida</taxon>
        <taxon>Rhabditina</taxon>
        <taxon>Diplogasteromorpha</taxon>
        <taxon>Diplogasteroidea</taxon>
        <taxon>Neodiplogasteridae</taxon>
        <taxon>Pristionchus</taxon>
    </lineage>
</organism>
<dbReference type="AlphaFoldDB" id="A0AAV5VXB3"/>
<evidence type="ECO:0000313" key="1">
    <source>
        <dbReference type="EMBL" id="GMT24244.1"/>
    </source>
</evidence>
<accession>A0AAV5VXB3</accession>
<proteinExistence type="predicted"/>
<reference evidence="1" key="1">
    <citation type="submission" date="2023-10" db="EMBL/GenBank/DDBJ databases">
        <title>Genome assembly of Pristionchus species.</title>
        <authorList>
            <person name="Yoshida K."/>
            <person name="Sommer R.J."/>
        </authorList>
    </citation>
    <scope>NUCLEOTIDE SEQUENCE</scope>
    <source>
        <strain evidence="1">RS5133</strain>
    </source>
</reference>
<gene>
    <name evidence="1" type="ORF">PFISCL1PPCAC_15541</name>
</gene>